<proteinExistence type="predicted"/>
<gene>
    <name evidence="3" type="ORF">CR201_G0004986</name>
</gene>
<dbReference type="EMBL" id="NDHI03003372">
    <property type="protein sequence ID" value="PNJ76659.1"/>
    <property type="molecule type" value="Genomic_DNA"/>
</dbReference>
<evidence type="ECO:0000256" key="1">
    <source>
        <dbReference type="SAM" id="MobiDB-lite"/>
    </source>
</evidence>
<feature type="region of interest" description="Disordered" evidence="1">
    <location>
        <begin position="1"/>
        <end position="26"/>
    </location>
</feature>
<name>A0A2J8X3Q2_PONAB</name>
<comment type="caution">
    <text evidence="3">The sequence shown here is derived from an EMBL/GenBank/DDBJ whole genome shotgun (WGS) entry which is preliminary data.</text>
</comment>
<evidence type="ECO:0000313" key="2">
    <source>
        <dbReference type="EMBL" id="PNJ76655.1"/>
    </source>
</evidence>
<dbReference type="AlphaFoldDB" id="A0A2J8X3Q2"/>
<feature type="compositionally biased region" description="Polar residues" evidence="1">
    <location>
        <begin position="1"/>
        <end position="11"/>
    </location>
</feature>
<accession>A0A2J8X3Q2</accession>
<reference evidence="3" key="1">
    <citation type="submission" date="2017-12" db="EMBL/GenBank/DDBJ databases">
        <title>High-resolution comparative analysis of great ape genomes.</title>
        <authorList>
            <person name="Pollen A."/>
            <person name="Hastie A."/>
            <person name="Hormozdiari F."/>
            <person name="Dougherty M."/>
            <person name="Liu R."/>
            <person name="Chaisson M."/>
            <person name="Hoppe E."/>
            <person name="Hill C."/>
            <person name="Pang A."/>
            <person name="Hillier L."/>
            <person name="Baker C."/>
            <person name="Armstrong J."/>
            <person name="Shendure J."/>
            <person name="Paten B."/>
            <person name="Wilson R."/>
            <person name="Chao H."/>
            <person name="Schneider V."/>
            <person name="Ventura M."/>
            <person name="Kronenberg Z."/>
            <person name="Murali S."/>
            <person name="Gordon D."/>
            <person name="Cantsilieris S."/>
            <person name="Munson K."/>
            <person name="Nelson B."/>
            <person name="Raja A."/>
            <person name="Underwood J."/>
            <person name="Diekhans M."/>
            <person name="Fiddes I."/>
            <person name="Haussler D."/>
            <person name="Eichler E."/>
        </authorList>
    </citation>
    <scope>NUCLEOTIDE SEQUENCE [LARGE SCALE GENOMIC DNA]</scope>
    <source>
        <strain evidence="3">Susie</strain>
    </source>
</reference>
<dbReference type="EMBL" id="NDHI03003372">
    <property type="protein sequence ID" value="PNJ76655.1"/>
    <property type="molecule type" value="Genomic_DNA"/>
</dbReference>
<organism evidence="3">
    <name type="scientific">Pongo abelii</name>
    <name type="common">Sumatran orangutan</name>
    <name type="synonym">Pongo pygmaeus abelii</name>
    <dbReference type="NCBI Taxonomy" id="9601"/>
    <lineage>
        <taxon>Eukaryota</taxon>
        <taxon>Metazoa</taxon>
        <taxon>Chordata</taxon>
        <taxon>Craniata</taxon>
        <taxon>Vertebrata</taxon>
        <taxon>Euteleostomi</taxon>
        <taxon>Mammalia</taxon>
        <taxon>Eutheria</taxon>
        <taxon>Euarchontoglires</taxon>
        <taxon>Primates</taxon>
        <taxon>Haplorrhini</taxon>
        <taxon>Catarrhini</taxon>
        <taxon>Hominidae</taxon>
        <taxon>Pongo</taxon>
    </lineage>
</organism>
<protein>
    <submittedName>
        <fullName evidence="2">LONRF1 isoform 2</fullName>
    </submittedName>
    <submittedName>
        <fullName evidence="3">LONRF1 isoform 8</fullName>
    </submittedName>
</protein>
<sequence length="59" mass="6623">MEEAQSLSEPSPKQLDEPTDAQPVDTEGQLCWQKSFTCHSVGIKVKKYQRSLQSLSKEA</sequence>
<evidence type="ECO:0000313" key="3">
    <source>
        <dbReference type="EMBL" id="PNJ76659.1"/>
    </source>
</evidence>